<keyword evidence="2" id="KW-1185">Reference proteome</keyword>
<dbReference type="WBParaSite" id="GPLIN_000994400">
    <property type="protein sequence ID" value="GPLIN_000994400"/>
    <property type="gene ID" value="GPLIN_000994400"/>
</dbReference>
<evidence type="ECO:0000313" key="3">
    <source>
        <dbReference type="WBParaSite" id="GPLIN_000994400"/>
    </source>
</evidence>
<dbReference type="AlphaFoldDB" id="A0A183CAP3"/>
<proteinExistence type="predicted"/>
<evidence type="ECO:0000313" key="2">
    <source>
        <dbReference type="Proteomes" id="UP000050741"/>
    </source>
</evidence>
<evidence type="ECO:0000256" key="1">
    <source>
        <dbReference type="SAM" id="MobiDB-lite"/>
    </source>
</evidence>
<reference evidence="3" key="3">
    <citation type="submission" date="2016-06" db="UniProtKB">
        <authorList>
            <consortium name="WormBaseParasite"/>
        </authorList>
    </citation>
    <scope>IDENTIFICATION</scope>
</reference>
<protein>
    <submittedName>
        <fullName evidence="3">ZP domain-containing protein</fullName>
    </submittedName>
</protein>
<accession>A0A183CAP3</accession>
<sequence length="155" mass="16881">MVPGQTYTLYNCRSHELRMGSPSDLWYRIGFERNNSGIDPNPLLCQMQQQQLQILGSGQQLAVQIQHEPSNAPSAPPCILPPEGQIPAPQISVQVSNAHEDPPQNQVAAQATGTPVSSRFGIHPLSERGHGFQGGDVPRMQEMDRHGGGNVLENL</sequence>
<dbReference type="Proteomes" id="UP000050741">
    <property type="component" value="Unassembled WGS sequence"/>
</dbReference>
<reference evidence="2" key="2">
    <citation type="submission" date="2014-05" db="EMBL/GenBank/DDBJ databases">
        <title>The genome and life-stage specific transcriptomes of Globodera pallida elucidate key aspects of plant parasitism by a cyst nematode.</title>
        <authorList>
            <person name="Cotton J.A."/>
            <person name="Lilley C.J."/>
            <person name="Jones L.M."/>
            <person name="Kikuchi T."/>
            <person name="Reid A.J."/>
            <person name="Thorpe P."/>
            <person name="Tsai I.J."/>
            <person name="Beasley H."/>
            <person name="Blok V."/>
            <person name="Cock P.J.A."/>
            <person name="Van den Akker S.E."/>
            <person name="Holroyd N."/>
            <person name="Hunt M."/>
            <person name="Mantelin S."/>
            <person name="Naghra H."/>
            <person name="Pain A."/>
            <person name="Palomares-Rius J.E."/>
            <person name="Zarowiecki M."/>
            <person name="Berriman M."/>
            <person name="Jones J.T."/>
            <person name="Urwin P.E."/>
        </authorList>
    </citation>
    <scope>NUCLEOTIDE SEQUENCE [LARGE SCALE GENOMIC DNA]</scope>
    <source>
        <strain evidence="2">Lindley</strain>
    </source>
</reference>
<reference evidence="2" key="1">
    <citation type="submission" date="2013-12" db="EMBL/GenBank/DDBJ databases">
        <authorList>
            <person name="Aslett M."/>
        </authorList>
    </citation>
    <scope>NUCLEOTIDE SEQUENCE [LARGE SCALE GENOMIC DNA]</scope>
    <source>
        <strain evidence="2">Lindley</strain>
    </source>
</reference>
<name>A0A183CAP3_GLOPA</name>
<organism evidence="2 3">
    <name type="scientific">Globodera pallida</name>
    <name type="common">Potato cyst nematode worm</name>
    <name type="synonym">Heterodera pallida</name>
    <dbReference type="NCBI Taxonomy" id="36090"/>
    <lineage>
        <taxon>Eukaryota</taxon>
        <taxon>Metazoa</taxon>
        <taxon>Ecdysozoa</taxon>
        <taxon>Nematoda</taxon>
        <taxon>Chromadorea</taxon>
        <taxon>Rhabditida</taxon>
        <taxon>Tylenchina</taxon>
        <taxon>Tylenchomorpha</taxon>
        <taxon>Tylenchoidea</taxon>
        <taxon>Heteroderidae</taxon>
        <taxon>Heteroderinae</taxon>
        <taxon>Globodera</taxon>
    </lineage>
</organism>
<feature type="region of interest" description="Disordered" evidence="1">
    <location>
        <begin position="68"/>
        <end position="89"/>
    </location>
</feature>